<gene>
    <name evidence="1" type="ORF">O181_073624</name>
</gene>
<comment type="caution">
    <text evidence="1">The sequence shown here is derived from an EMBL/GenBank/DDBJ whole genome shotgun (WGS) entry which is preliminary data.</text>
</comment>
<dbReference type="Proteomes" id="UP000765509">
    <property type="component" value="Unassembled WGS sequence"/>
</dbReference>
<proteinExistence type="predicted"/>
<protein>
    <submittedName>
        <fullName evidence="1">Uncharacterized protein</fullName>
    </submittedName>
</protein>
<organism evidence="1 2">
    <name type="scientific">Austropuccinia psidii MF-1</name>
    <dbReference type="NCBI Taxonomy" id="1389203"/>
    <lineage>
        <taxon>Eukaryota</taxon>
        <taxon>Fungi</taxon>
        <taxon>Dikarya</taxon>
        <taxon>Basidiomycota</taxon>
        <taxon>Pucciniomycotina</taxon>
        <taxon>Pucciniomycetes</taxon>
        <taxon>Pucciniales</taxon>
        <taxon>Sphaerophragmiaceae</taxon>
        <taxon>Austropuccinia</taxon>
    </lineage>
</organism>
<sequence length="86" mass="9460">MWLTKAIAVVQRCRVDHLIPYDLTLGILNSALSLYRVGEVRDLGLPPVERIPDPVPAKTPNPTFHCPLAGRRSPIFVGTGQGIRDC</sequence>
<dbReference type="EMBL" id="AVOT02038945">
    <property type="protein sequence ID" value="MBW0533909.1"/>
    <property type="molecule type" value="Genomic_DNA"/>
</dbReference>
<reference evidence="1" key="1">
    <citation type="submission" date="2021-03" db="EMBL/GenBank/DDBJ databases">
        <title>Draft genome sequence of rust myrtle Austropuccinia psidii MF-1, a brazilian biotype.</title>
        <authorList>
            <person name="Quecine M.C."/>
            <person name="Pachon D.M.R."/>
            <person name="Bonatelli M.L."/>
            <person name="Correr F.H."/>
            <person name="Franceschini L.M."/>
            <person name="Leite T.F."/>
            <person name="Margarido G.R.A."/>
            <person name="Almeida C.A."/>
            <person name="Ferrarezi J.A."/>
            <person name="Labate C.A."/>
        </authorList>
    </citation>
    <scope>NUCLEOTIDE SEQUENCE</scope>
    <source>
        <strain evidence="1">MF-1</strain>
    </source>
</reference>
<accession>A0A9Q3F722</accession>
<dbReference type="AlphaFoldDB" id="A0A9Q3F722"/>
<name>A0A9Q3F722_9BASI</name>
<evidence type="ECO:0000313" key="2">
    <source>
        <dbReference type="Proteomes" id="UP000765509"/>
    </source>
</evidence>
<keyword evidence="2" id="KW-1185">Reference proteome</keyword>
<evidence type="ECO:0000313" key="1">
    <source>
        <dbReference type="EMBL" id="MBW0533909.1"/>
    </source>
</evidence>